<reference evidence="7" key="2">
    <citation type="journal article" date="2022" name="BMC Genomics">
        <title>Comparative genome analysis of mycobacteria focusing on tRNA and non-coding RNA.</title>
        <authorList>
            <person name="Behra P.R.K."/>
            <person name="Pettersson B.M.F."/>
            <person name="Ramesh M."/>
            <person name="Das S."/>
            <person name="Dasgupta S."/>
            <person name="Kirsebom L.A."/>
        </authorList>
    </citation>
    <scope>NUCLEOTIDE SEQUENCE</scope>
    <source>
        <strain evidence="7">DSM 44838</strain>
    </source>
</reference>
<comment type="subcellular location">
    <subcellularLocation>
        <location evidence="1">Secreted</location>
        <location evidence="1">Cell wall</location>
    </subcellularLocation>
</comment>
<dbReference type="Gene3D" id="3.40.50.720">
    <property type="entry name" value="NAD(P)-binding Rossmann-like Domain"/>
    <property type="match status" value="1"/>
</dbReference>
<reference evidence="7" key="1">
    <citation type="submission" date="2020-07" db="EMBL/GenBank/DDBJ databases">
        <authorList>
            <person name="Pettersson B.M.F."/>
            <person name="Behra P.R.K."/>
            <person name="Ramesh M."/>
            <person name="Das S."/>
            <person name="Dasgupta S."/>
            <person name="Kirsebom L.A."/>
        </authorList>
    </citation>
    <scope>NUCLEOTIDE SEQUENCE</scope>
    <source>
        <strain evidence="7">DSM 44838</strain>
    </source>
</reference>
<evidence type="ECO:0000256" key="4">
    <source>
        <dbReference type="ARBA" id="ARBA00023002"/>
    </source>
</evidence>
<evidence type="ECO:0000313" key="7">
    <source>
        <dbReference type="EMBL" id="MCV7420449.1"/>
    </source>
</evidence>
<evidence type="ECO:0000256" key="5">
    <source>
        <dbReference type="ARBA" id="ARBA00040781"/>
    </source>
</evidence>
<dbReference type="CDD" id="cd05233">
    <property type="entry name" value="SDR_c"/>
    <property type="match status" value="1"/>
</dbReference>
<dbReference type="Proteomes" id="UP001141629">
    <property type="component" value="Unassembled WGS sequence"/>
</dbReference>
<dbReference type="PRINTS" id="PR00080">
    <property type="entry name" value="SDRFAMILY"/>
</dbReference>
<keyword evidence="4" id="KW-0560">Oxidoreductase</keyword>
<dbReference type="PANTHER" id="PTHR42879">
    <property type="entry name" value="3-OXOACYL-(ACYL-CARRIER-PROTEIN) REDUCTASE"/>
    <property type="match status" value="1"/>
</dbReference>
<dbReference type="InterPro" id="IPR036291">
    <property type="entry name" value="NAD(P)-bd_dom_sf"/>
</dbReference>
<comment type="similarity">
    <text evidence="2">Belongs to the short-chain dehydrogenases/reductases (SDR) family.</text>
</comment>
<dbReference type="InterPro" id="IPR002347">
    <property type="entry name" value="SDR_fam"/>
</dbReference>
<evidence type="ECO:0000313" key="8">
    <source>
        <dbReference type="Proteomes" id="UP001141629"/>
    </source>
</evidence>
<dbReference type="GO" id="GO:0004316">
    <property type="term" value="F:3-oxoacyl-[acyl-carrier-protein] reductase (NADPH) activity"/>
    <property type="evidence" value="ECO:0007669"/>
    <property type="project" value="UniProtKB-EC"/>
</dbReference>
<evidence type="ECO:0000256" key="3">
    <source>
        <dbReference type="ARBA" id="ARBA00022512"/>
    </source>
</evidence>
<comment type="caution">
    <text evidence="7">The sequence shown here is derived from an EMBL/GenBank/DDBJ whole genome shotgun (WGS) entry which is preliminary data.</text>
</comment>
<organism evidence="7 8">
    <name type="scientific">Mycobacterium yunnanensis</name>
    <dbReference type="NCBI Taxonomy" id="368477"/>
    <lineage>
        <taxon>Bacteria</taxon>
        <taxon>Bacillati</taxon>
        <taxon>Actinomycetota</taxon>
        <taxon>Actinomycetes</taxon>
        <taxon>Mycobacteriales</taxon>
        <taxon>Mycobacteriaceae</taxon>
        <taxon>Mycobacterium</taxon>
    </lineage>
</organism>
<sequence>MSEPTARKVVVTGASKGIGWALAHLLADAGHHPVGIARTAPDRFPGTFVTADLADREHTADAFARILSEGPVDALVNNVGLVRPARLGTVDLDDLAAVFDVNVRVAVQATQAVLPGMIDQSWGRIVNVTSLVTVGMAERTAYGSAKAALEFCTRAWARELARSGVTVNAVAPGPTETELFRANNPPGSDGEARYVDAVPMRRFGRPQEISAAIAFLLSEDAAFTTGQILRVDGGGSIGAG</sequence>
<dbReference type="NCBIfam" id="NF005753">
    <property type="entry name" value="PRK07577.1"/>
    <property type="match status" value="1"/>
</dbReference>
<evidence type="ECO:0000256" key="6">
    <source>
        <dbReference type="ARBA" id="ARBA00047400"/>
    </source>
</evidence>
<dbReference type="PRINTS" id="PR00081">
    <property type="entry name" value="GDHRDH"/>
</dbReference>
<evidence type="ECO:0000256" key="1">
    <source>
        <dbReference type="ARBA" id="ARBA00004191"/>
    </source>
</evidence>
<evidence type="ECO:0000256" key="2">
    <source>
        <dbReference type="ARBA" id="ARBA00006484"/>
    </source>
</evidence>
<gene>
    <name evidence="7" type="ORF">H7K45_07850</name>
</gene>
<dbReference type="InterPro" id="IPR050259">
    <property type="entry name" value="SDR"/>
</dbReference>
<keyword evidence="3" id="KW-0964">Secreted</keyword>
<proteinExistence type="inferred from homology"/>
<dbReference type="SUPFAM" id="SSF51735">
    <property type="entry name" value="NAD(P)-binding Rossmann-fold domains"/>
    <property type="match status" value="1"/>
</dbReference>
<dbReference type="AlphaFoldDB" id="A0A9X2YYH8"/>
<dbReference type="EMBL" id="JACKVK010000005">
    <property type="protein sequence ID" value="MCV7420449.1"/>
    <property type="molecule type" value="Genomic_DNA"/>
</dbReference>
<protein>
    <recommendedName>
        <fullName evidence="5">3-oxoacyl-[acyl-carrier-protein] reductase MabA</fullName>
    </recommendedName>
</protein>
<dbReference type="RefSeq" id="WP_263995236.1">
    <property type="nucleotide sequence ID" value="NZ_JACKVK010000005.1"/>
</dbReference>
<accession>A0A9X2YYH8</accession>
<name>A0A9X2YYH8_9MYCO</name>
<dbReference type="FunFam" id="3.40.50.720:FF:000084">
    <property type="entry name" value="Short-chain dehydrogenase reductase"/>
    <property type="match status" value="1"/>
</dbReference>
<keyword evidence="8" id="KW-1185">Reference proteome</keyword>
<dbReference type="Pfam" id="PF13561">
    <property type="entry name" value="adh_short_C2"/>
    <property type="match status" value="1"/>
</dbReference>
<comment type="catalytic activity">
    <reaction evidence="6">
        <text>a (3R)-hydroxyacyl-[ACP] + NADP(+) = a 3-oxoacyl-[ACP] + NADPH + H(+)</text>
        <dbReference type="Rhea" id="RHEA:17397"/>
        <dbReference type="Rhea" id="RHEA-COMP:9916"/>
        <dbReference type="Rhea" id="RHEA-COMP:9945"/>
        <dbReference type="ChEBI" id="CHEBI:15378"/>
        <dbReference type="ChEBI" id="CHEBI:57783"/>
        <dbReference type="ChEBI" id="CHEBI:58349"/>
        <dbReference type="ChEBI" id="CHEBI:78776"/>
        <dbReference type="ChEBI" id="CHEBI:78827"/>
        <dbReference type="EC" id="1.1.1.100"/>
    </reaction>
    <physiologicalReaction direction="right-to-left" evidence="6">
        <dbReference type="Rhea" id="RHEA:17399"/>
    </physiologicalReaction>
</comment>
<keyword evidence="3" id="KW-0134">Cell wall</keyword>